<gene>
    <name evidence="4" type="ORF">TrCOL_g4504</name>
</gene>
<evidence type="ECO:0000259" key="3">
    <source>
        <dbReference type="PROSITE" id="PS51156"/>
    </source>
</evidence>
<dbReference type="AlphaFoldDB" id="A0A9W7FWI2"/>
<keyword evidence="5" id="KW-1185">Reference proteome</keyword>
<dbReference type="Pfam" id="PF14906">
    <property type="entry name" value="DUF4495"/>
    <property type="match status" value="1"/>
</dbReference>
<feature type="region of interest" description="Disordered" evidence="2">
    <location>
        <begin position="1"/>
        <end position="41"/>
    </location>
</feature>
<reference evidence="5" key="1">
    <citation type="journal article" date="2023" name="Commun. Biol.">
        <title>Genome analysis of Parmales, the sister group of diatoms, reveals the evolutionary specialization of diatoms from phago-mixotrophs to photoautotrophs.</title>
        <authorList>
            <person name="Ban H."/>
            <person name="Sato S."/>
            <person name="Yoshikawa S."/>
            <person name="Yamada K."/>
            <person name="Nakamura Y."/>
            <person name="Ichinomiya M."/>
            <person name="Sato N."/>
            <person name="Blanc-Mathieu R."/>
            <person name="Endo H."/>
            <person name="Kuwata A."/>
            <person name="Ogata H."/>
        </authorList>
    </citation>
    <scope>NUCLEOTIDE SEQUENCE [LARGE SCALE GENOMIC DNA]</scope>
</reference>
<accession>A0A9W7FWI2</accession>
<dbReference type="EMBL" id="BRYA01000526">
    <property type="protein sequence ID" value="GMI21050.1"/>
    <property type="molecule type" value="Genomic_DNA"/>
</dbReference>
<dbReference type="Proteomes" id="UP001165065">
    <property type="component" value="Unassembled WGS sequence"/>
</dbReference>
<dbReference type="InterPro" id="IPR000949">
    <property type="entry name" value="ELM2_dom"/>
</dbReference>
<protein>
    <recommendedName>
        <fullName evidence="3">ELM2 domain-containing protein</fullName>
    </recommendedName>
</protein>
<evidence type="ECO:0000256" key="2">
    <source>
        <dbReference type="SAM" id="MobiDB-lite"/>
    </source>
</evidence>
<evidence type="ECO:0000313" key="4">
    <source>
        <dbReference type="EMBL" id="GMI21050.1"/>
    </source>
</evidence>
<comment type="caution">
    <text evidence="4">The sequence shown here is derived from an EMBL/GenBank/DDBJ whole genome shotgun (WGS) entry which is preliminary data.</text>
</comment>
<evidence type="ECO:0000313" key="5">
    <source>
        <dbReference type="Proteomes" id="UP001165065"/>
    </source>
</evidence>
<feature type="region of interest" description="Disordered" evidence="2">
    <location>
        <begin position="119"/>
        <end position="194"/>
    </location>
</feature>
<feature type="region of interest" description="Disordered" evidence="2">
    <location>
        <begin position="451"/>
        <end position="474"/>
    </location>
</feature>
<organism evidence="4 5">
    <name type="scientific">Triparma columacea</name>
    <dbReference type="NCBI Taxonomy" id="722753"/>
    <lineage>
        <taxon>Eukaryota</taxon>
        <taxon>Sar</taxon>
        <taxon>Stramenopiles</taxon>
        <taxon>Ochrophyta</taxon>
        <taxon>Bolidophyceae</taxon>
        <taxon>Parmales</taxon>
        <taxon>Triparmaceae</taxon>
        <taxon>Triparma</taxon>
    </lineage>
</organism>
<feature type="compositionally biased region" description="Low complexity" evidence="2">
    <location>
        <begin position="1"/>
        <end position="20"/>
    </location>
</feature>
<sequence length="906" mass="99577">MDLPVSESTSALESMSSGLSKETPVGSPGVSSKSQASIPSLDKNSLHDLDYLDDVLKGLEEKLEESKVEVKSCVVDFRSMNALAGLGEASSRVDLDLDRLNDSLAAVVASISKPKVEDFPDGYSADPISPPGPLKKSDSAVKGLLSMSPKKGVTTNSPPSFGSRSSLSGSKGSLARKSSRRILSSGSSRNVVGGGKREAIKQAIIGKPKASRIENNSYVHAVMKWYNKVVVAVCNEIKKEREGILFKSMPTVDIKDEIKINVFQEAKVGSGGGGGGGAKRRKDSTCNINALPSLATYLNESFLKCLLGVSEYVFQTICRYSSVDDEVEDLKWDRFNKCCIIAVQVPKKIVEGILGVDNMLVGEALGRGIDEKWRMGMEKIVGQESVVISMRVCRKLRENTGGFQMGDEEGDDDEVWLEAKELPEVLVVRATGVVNVINEFNGMISLCRGEEEDEDEDVIEEPEDSDASDEEQQRRMARRASSYIPRRRGIMYVWLCTIWNELKGFLELLKAVKSNQALLAVEQIRRCMNDLLGTIYVNKSGWAEGWNDGIMVSIGAGIKEAEVGLARGLCMGYLRTCNTIVLPGVGGVSWSEERNHMGATRVSSGVAGWVGFACEVANDCRIFGRGGVICKEVFARVLKESIKGLRIRYVHANPSRVMLQQWKVDIVVLLKFASWFSDVLLGSLSKIEEEEDDFWKIDDDDDVNGENGAPKLARPDDADCIRNILQCVKDVENDCSMLIWMLALLGGDGKDVLAYVKVAAQPIDSLTPKTYDRRKSSLLEIVNSNFTKLLESPMLWAMFAPQKLMQKEDPNSINVLKINGILCGGADEKNIFNKIKTLKLPWTDILDSMGNKLGSGAGDDGAQLSPGEILKWTRKRHELGEWSFPKLTQEEEDIKSKLVDFLNSRT</sequence>
<feature type="compositionally biased region" description="Polar residues" evidence="2">
    <location>
        <begin position="29"/>
        <end position="38"/>
    </location>
</feature>
<dbReference type="OrthoDB" id="10370310at2759"/>
<evidence type="ECO:0000256" key="1">
    <source>
        <dbReference type="ARBA" id="ARBA00023242"/>
    </source>
</evidence>
<name>A0A9W7FWI2_9STRA</name>
<feature type="compositionally biased region" description="Low complexity" evidence="2">
    <location>
        <begin position="157"/>
        <end position="191"/>
    </location>
</feature>
<dbReference type="PROSITE" id="PS51156">
    <property type="entry name" value="ELM2"/>
    <property type="match status" value="1"/>
</dbReference>
<dbReference type="InterPro" id="IPR027993">
    <property type="entry name" value="DUF4495"/>
</dbReference>
<proteinExistence type="predicted"/>
<keyword evidence="1" id="KW-0539">Nucleus</keyword>
<feature type="compositionally biased region" description="Acidic residues" evidence="2">
    <location>
        <begin position="451"/>
        <end position="470"/>
    </location>
</feature>
<feature type="domain" description="ELM2" evidence="3">
    <location>
        <begin position="21"/>
        <end position="104"/>
    </location>
</feature>